<dbReference type="AlphaFoldDB" id="A0AB34SA61"/>
<keyword evidence="1" id="KW-0812">Transmembrane</keyword>
<evidence type="ECO:0000256" key="1">
    <source>
        <dbReference type="SAM" id="Phobius"/>
    </source>
</evidence>
<dbReference type="EMBL" id="JYGN01000003">
    <property type="protein sequence ID" value="KJQ64855.1"/>
    <property type="molecule type" value="Genomic_DNA"/>
</dbReference>
<proteinExistence type="predicted"/>
<feature type="transmembrane region" description="Helical" evidence="1">
    <location>
        <begin position="56"/>
        <end position="74"/>
    </location>
</feature>
<feature type="transmembrane region" description="Helical" evidence="1">
    <location>
        <begin position="30"/>
        <end position="49"/>
    </location>
</feature>
<organism evidence="2 3">
    <name type="scientific">Streptococcus gordonii</name>
    <dbReference type="NCBI Taxonomy" id="1302"/>
    <lineage>
        <taxon>Bacteria</taxon>
        <taxon>Bacillati</taxon>
        <taxon>Bacillota</taxon>
        <taxon>Bacilli</taxon>
        <taxon>Lactobacillales</taxon>
        <taxon>Streptococcaceae</taxon>
        <taxon>Streptococcus</taxon>
    </lineage>
</organism>
<reference evidence="2 3" key="1">
    <citation type="submission" date="2015-02" db="EMBL/GenBank/DDBJ databases">
        <title>Evolution of amylase-binding proteins of oral streptococcal species.</title>
        <authorList>
            <person name="Haase E.M."/>
        </authorList>
    </citation>
    <scope>NUCLEOTIDE SEQUENCE [LARGE SCALE GENOMIC DNA]</scope>
    <source>
        <strain evidence="3">UB10712</strain>
    </source>
</reference>
<gene>
    <name evidence="2" type="ORF">TZ88_01090</name>
</gene>
<evidence type="ECO:0000313" key="2">
    <source>
        <dbReference type="EMBL" id="KJQ64855.1"/>
    </source>
</evidence>
<dbReference type="Proteomes" id="UP000033375">
    <property type="component" value="Unassembled WGS sequence"/>
</dbReference>
<name>A0AB34SA61_STRGN</name>
<keyword evidence="1" id="KW-0472">Membrane</keyword>
<sequence>MFPMTAKTTMTEEAYRRFAWANFWYRKTGLFPLIIGEVALLAVGLVCLFFRSLCQLLVYLFSCRSCLFYFIVLLTNNSSSSIRIILSGMIWSRSLASMRQTFKSLIAIIPPDITIRILWRFWISRRVFTSWLVGQWD</sequence>
<evidence type="ECO:0000313" key="3">
    <source>
        <dbReference type="Proteomes" id="UP000033375"/>
    </source>
</evidence>
<accession>A0AB34SA61</accession>
<protein>
    <submittedName>
        <fullName evidence="2">Uncharacterized protein</fullName>
    </submittedName>
</protein>
<comment type="caution">
    <text evidence="2">The sequence shown here is derived from an EMBL/GenBank/DDBJ whole genome shotgun (WGS) entry which is preliminary data.</text>
</comment>
<keyword evidence="1" id="KW-1133">Transmembrane helix</keyword>